<accession>A0A0B1SL94</accession>
<evidence type="ECO:0000313" key="2">
    <source>
        <dbReference type="EMBL" id="KHJ85679.1"/>
    </source>
</evidence>
<dbReference type="Proteomes" id="UP000053660">
    <property type="component" value="Unassembled WGS sequence"/>
</dbReference>
<sequence length="67" mass="7695">MVSTSLYDVGENTDGQGHRESHWKANRHLFRKNYLVAIQLSSAPEMTNVQLGLYVKYDARERLQASI</sequence>
<dbReference type="AlphaFoldDB" id="A0A0B1SL94"/>
<evidence type="ECO:0000256" key="1">
    <source>
        <dbReference type="SAM" id="MobiDB-lite"/>
    </source>
</evidence>
<protein>
    <submittedName>
        <fullName evidence="2">Uncharacterized protein</fullName>
    </submittedName>
</protein>
<dbReference type="EMBL" id="KN562986">
    <property type="protein sequence ID" value="KHJ85679.1"/>
    <property type="molecule type" value="Genomic_DNA"/>
</dbReference>
<evidence type="ECO:0000313" key="3">
    <source>
        <dbReference type="Proteomes" id="UP000053660"/>
    </source>
</evidence>
<feature type="region of interest" description="Disordered" evidence="1">
    <location>
        <begin position="1"/>
        <end position="21"/>
    </location>
</feature>
<reference evidence="2 3" key="1">
    <citation type="submission" date="2014-03" db="EMBL/GenBank/DDBJ databases">
        <title>Draft genome of the hookworm Oesophagostomum dentatum.</title>
        <authorList>
            <person name="Mitreva M."/>
        </authorList>
    </citation>
    <scope>NUCLEOTIDE SEQUENCE [LARGE SCALE GENOMIC DNA]</scope>
    <source>
        <strain evidence="2 3">OD-Hann</strain>
    </source>
</reference>
<name>A0A0B1SL94_OESDE</name>
<gene>
    <name evidence="2" type="ORF">OESDEN_14589</name>
</gene>
<organism evidence="2 3">
    <name type="scientific">Oesophagostomum dentatum</name>
    <name type="common">Nodular worm</name>
    <dbReference type="NCBI Taxonomy" id="61180"/>
    <lineage>
        <taxon>Eukaryota</taxon>
        <taxon>Metazoa</taxon>
        <taxon>Ecdysozoa</taxon>
        <taxon>Nematoda</taxon>
        <taxon>Chromadorea</taxon>
        <taxon>Rhabditida</taxon>
        <taxon>Rhabditina</taxon>
        <taxon>Rhabditomorpha</taxon>
        <taxon>Strongyloidea</taxon>
        <taxon>Strongylidae</taxon>
        <taxon>Oesophagostomum</taxon>
    </lineage>
</organism>
<keyword evidence="3" id="KW-1185">Reference proteome</keyword>
<proteinExistence type="predicted"/>